<proteinExistence type="predicted"/>
<protein>
    <recommendedName>
        <fullName evidence="4">MoaF C-terminal domain-containing protein</fullName>
    </recommendedName>
</protein>
<accession>A0ABS6XEG3</accession>
<evidence type="ECO:0000313" key="2">
    <source>
        <dbReference type="EMBL" id="MBW3366349.1"/>
    </source>
</evidence>
<evidence type="ECO:0008006" key="4">
    <source>
        <dbReference type="Google" id="ProtNLM"/>
    </source>
</evidence>
<reference evidence="2 3" key="1">
    <citation type="submission" date="2021-07" db="EMBL/GenBank/DDBJ databases">
        <authorList>
            <person name="Kim M.K."/>
        </authorList>
    </citation>
    <scope>NUCLEOTIDE SEQUENCE [LARGE SCALE GENOMIC DNA]</scope>
    <source>
        <strain evidence="2 3">HLY7-15</strain>
    </source>
</reference>
<gene>
    <name evidence="2" type="ORF">KYK27_14905</name>
</gene>
<evidence type="ECO:0000313" key="3">
    <source>
        <dbReference type="Proteomes" id="UP000774935"/>
    </source>
</evidence>
<dbReference type="EMBL" id="JAHWXQ010000004">
    <property type="protein sequence ID" value="MBW3366349.1"/>
    <property type="molecule type" value="Genomic_DNA"/>
</dbReference>
<dbReference type="RefSeq" id="WP_199110967.1">
    <property type="nucleotide sequence ID" value="NZ_JAHWXQ010000004.1"/>
</dbReference>
<sequence length="131" mass="15326">MKKFYLILLLTFILIGSANAQKTIYYVSDYNLDLLRKEKFEEKAVFSFTQSTISLQWAGRKYDLKILKSESIKEENMITYWTAHSGKDGKKTLVIIEVLGSYSENEYPMISYRIGENILLAFHTIDSYIRE</sequence>
<feature type="signal peptide" evidence="1">
    <location>
        <begin position="1"/>
        <end position="20"/>
    </location>
</feature>
<organism evidence="2 3">
    <name type="scientific">Pontibacter populi</name>
    <dbReference type="NCBI Taxonomy" id="890055"/>
    <lineage>
        <taxon>Bacteria</taxon>
        <taxon>Pseudomonadati</taxon>
        <taxon>Bacteroidota</taxon>
        <taxon>Cytophagia</taxon>
        <taxon>Cytophagales</taxon>
        <taxon>Hymenobacteraceae</taxon>
        <taxon>Pontibacter</taxon>
    </lineage>
</organism>
<dbReference type="Proteomes" id="UP000774935">
    <property type="component" value="Unassembled WGS sequence"/>
</dbReference>
<feature type="chain" id="PRO_5046268929" description="MoaF C-terminal domain-containing protein" evidence="1">
    <location>
        <begin position="21"/>
        <end position="131"/>
    </location>
</feature>
<comment type="caution">
    <text evidence="2">The sequence shown here is derived from an EMBL/GenBank/DDBJ whole genome shotgun (WGS) entry which is preliminary data.</text>
</comment>
<evidence type="ECO:0000256" key="1">
    <source>
        <dbReference type="SAM" id="SignalP"/>
    </source>
</evidence>
<name>A0ABS6XEG3_9BACT</name>
<keyword evidence="3" id="KW-1185">Reference proteome</keyword>
<keyword evidence="1" id="KW-0732">Signal</keyword>